<dbReference type="Gene3D" id="3.90.10.10">
    <property type="entry name" value="Cytochrome C3"/>
    <property type="match status" value="1"/>
</dbReference>
<keyword evidence="6" id="KW-1185">Reference proteome</keyword>
<dbReference type="InterPro" id="IPR010177">
    <property type="entry name" value="Paired_CXXCH_1"/>
</dbReference>
<dbReference type="Gene3D" id="1.10.287.3080">
    <property type="match status" value="2"/>
</dbReference>
<dbReference type="Gene3D" id="1.10.1130.10">
    <property type="entry name" value="Flavocytochrome C3, Chain A"/>
    <property type="match status" value="1"/>
</dbReference>
<dbReference type="PANTHER" id="PTHR35038">
    <property type="entry name" value="DISSIMILATORY SULFITE REDUCTASE SIRA"/>
    <property type="match status" value="1"/>
</dbReference>
<protein>
    <submittedName>
        <fullName evidence="5">Decaheme c-type cytochrome, DmsE family</fullName>
    </submittedName>
</protein>
<accession>A0A1T4QVU8</accession>
<dbReference type="AlphaFoldDB" id="A0A1T4QVU8"/>
<feature type="domain" description="Cytochrome c-type protein NrfB-like" evidence="4">
    <location>
        <begin position="52"/>
        <end position="124"/>
    </location>
</feature>
<dbReference type="NCBIfam" id="TIGR03508">
    <property type="entry name" value="decahem_SO"/>
    <property type="match status" value="1"/>
</dbReference>
<feature type="chain" id="PRO_5013295579" evidence="2">
    <location>
        <begin position="26"/>
        <end position="287"/>
    </location>
</feature>
<dbReference type="NCBIfam" id="TIGR01905">
    <property type="entry name" value="paired_CXXCH_1"/>
    <property type="match status" value="2"/>
</dbReference>
<name>A0A1T4QVU8_9BACT</name>
<dbReference type="InterPro" id="IPR051829">
    <property type="entry name" value="Multiheme_Cytochr_ET"/>
</dbReference>
<evidence type="ECO:0000256" key="1">
    <source>
        <dbReference type="ARBA" id="ARBA00022729"/>
    </source>
</evidence>
<feature type="domain" description="Doubled CXXCH motif" evidence="3">
    <location>
        <begin position="148"/>
        <end position="190"/>
    </location>
</feature>
<dbReference type="STRING" id="115783.SAMN02745119_02547"/>
<feature type="domain" description="Doubled CXXCH motif" evidence="3">
    <location>
        <begin position="197"/>
        <end position="234"/>
    </location>
</feature>
<dbReference type="InterPro" id="IPR036280">
    <property type="entry name" value="Multihaem_cyt_sf"/>
</dbReference>
<evidence type="ECO:0000313" key="5">
    <source>
        <dbReference type="EMBL" id="SKA07621.1"/>
    </source>
</evidence>
<reference evidence="6" key="1">
    <citation type="submission" date="2017-02" db="EMBL/GenBank/DDBJ databases">
        <authorList>
            <person name="Varghese N."/>
            <person name="Submissions S."/>
        </authorList>
    </citation>
    <scope>NUCLEOTIDE SEQUENCE [LARGE SCALE GENOMIC DNA]</scope>
    <source>
        <strain evidence="6">ATCC BAA-34</strain>
    </source>
</reference>
<keyword evidence="1 2" id="KW-0732">Signal</keyword>
<dbReference type="InterPro" id="IPR020015">
    <property type="entry name" value="Decahaem_cyt-c_DmsE"/>
</dbReference>
<dbReference type="Pfam" id="PF09699">
    <property type="entry name" value="Paired_CXXCH_1"/>
    <property type="match status" value="2"/>
</dbReference>
<evidence type="ECO:0000259" key="3">
    <source>
        <dbReference type="Pfam" id="PF09699"/>
    </source>
</evidence>
<dbReference type="PANTHER" id="PTHR35038:SF8">
    <property type="entry name" value="C-TYPE POLYHEME CYTOCHROME OMCC"/>
    <property type="match status" value="1"/>
</dbReference>
<dbReference type="EMBL" id="FUWR01000015">
    <property type="protein sequence ID" value="SKA07621.1"/>
    <property type="molecule type" value="Genomic_DNA"/>
</dbReference>
<dbReference type="InterPro" id="IPR053875">
    <property type="entry name" value="Cytochrom_c_NrfB-like_dom"/>
</dbReference>
<dbReference type="Pfam" id="PF22678">
    <property type="entry name" value="Cytochrom_c_NrfB-like"/>
    <property type="match status" value="1"/>
</dbReference>
<dbReference type="Proteomes" id="UP000190102">
    <property type="component" value="Unassembled WGS sequence"/>
</dbReference>
<evidence type="ECO:0000259" key="4">
    <source>
        <dbReference type="Pfam" id="PF22678"/>
    </source>
</evidence>
<dbReference type="SUPFAM" id="SSF48695">
    <property type="entry name" value="Multiheme cytochromes"/>
    <property type="match status" value="1"/>
</dbReference>
<dbReference type="RefSeq" id="WP_078790805.1">
    <property type="nucleotide sequence ID" value="NZ_FUWR01000015.1"/>
</dbReference>
<proteinExistence type="predicted"/>
<feature type="signal peptide" evidence="2">
    <location>
        <begin position="1"/>
        <end position="25"/>
    </location>
</feature>
<sequence length="287" mass="31314">MPRMFVRLSMLAASALLLFAGSALANEKCATCHADIAAKHKTTLHGKAGKDCLSCHGGGDAHIANPSKNNIVRFSKGAAVKDQNAQCQQCHAKNQKLMFWDNSKHKQEDIACVACHTVHKASKPYAKQPEKCFECHKNVKAEANKFSHHPIVEGKISCSDCHNPHGTLSKNMIKAENVNQLCYTCHADKRGPYINQHPPVEEDCMICHAPHGTKAYKLTREKMPNLCNSCHAGTHGTGFWTGSNSFSGPGTKSGRFFAQSCINCHSNIHGSNAPTGTSGRHGQRFER</sequence>
<gene>
    <name evidence="5" type="ORF">SAMN02745119_02547</name>
</gene>
<organism evidence="5 6">
    <name type="scientific">Trichlorobacter thiogenes</name>
    <dbReference type="NCBI Taxonomy" id="115783"/>
    <lineage>
        <taxon>Bacteria</taxon>
        <taxon>Pseudomonadati</taxon>
        <taxon>Thermodesulfobacteriota</taxon>
        <taxon>Desulfuromonadia</taxon>
        <taxon>Geobacterales</taxon>
        <taxon>Geobacteraceae</taxon>
        <taxon>Trichlorobacter</taxon>
    </lineage>
</organism>
<dbReference type="GO" id="GO:0016491">
    <property type="term" value="F:oxidoreductase activity"/>
    <property type="evidence" value="ECO:0007669"/>
    <property type="project" value="TreeGrafter"/>
</dbReference>
<dbReference type="OrthoDB" id="9783112at2"/>
<evidence type="ECO:0000313" key="6">
    <source>
        <dbReference type="Proteomes" id="UP000190102"/>
    </source>
</evidence>
<evidence type="ECO:0000256" key="2">
    <source>
        <dbReference type="SAM" id="SignalP"/>
    </source>
</evidence>